<keyword evidence="6" id="KW-0472">Membrane</keyword>
<dbReference type="Proteomes" id="UP001500665">
    <property type="component" value="Unassembled WGS sequence"/>
</dbReference>
<name>A0ABN1RW22_9ACTN</name>
<keyword evidence="2" id="KW-0929">Antimicrobial</keyword>
<comment type="similarity">
    <text evidence="1">Belongs to the neocarzinostatin family.</text>
</comment>
<keyword evidence="5" id="KW-1015">Disulfide bond</keyword>
<reference evidence="8 9" key="1">
    <citation type="journal article" date="2019" name="Int. J. Syst. Evol. Microbiol.">
        <title>The Global Catalogue of Microorganisms (GCM) 10K type strain sequencing project: providing services to taxonomists for standard genome sequencing and annotation.</title>
        <authorList>
            <consortium name="The Broad Institute Genomics Platform"/>
            <consortium name="The Broad Institute Genome Sequencing Center for Infectious Disease"/>
            <person name="Wu L."/>
            <person name="Ma J."/>
        </authorList>
    </citation>
    <scope>NUCLEOTIDE SEQUENCE [LARGE SCALE GENOMIC DNA]</scope>
    <source>
        <strain evidence="8 9">JCM 10696</strain>
    </source>
</reference>
<keyword evidence="6" id="KW-0812">Transmembrane</keyword>
<accession>A0ABN1RW22</accession>
<feature type="transmembrane region" description="Helical" evidence="6">
    <location>
        <begin position="172"/>
        <end position="190"/>
    </location>
</feature>
<dbReference type="SUPFAM" id="SSF49319">
    <property type="entry name" value="Actinoxanthin-like"/>
    <property type="match status" value="1"/>
</dbReference>
<keyword evidence="6" id="KW-1133">Transmembrane helix</keyword>
<feature type="signal peptide" evidence="7">
    <location>
        <begin position="1"/>
        <end position="26"/>
    </location>
</feature>
<evidence type="ECO:0000313" key="9">
    <source>
        <dbReference type="Proteomes" id="UP001500665"/>
    </source>
</evidence>
<sequence length="199" mass="20205">MRRTTLLALAAASAFAVASAPAPALAEGGPALEISKTEGIAEGDEIKVTGTGFKPGLQGIAVGLCIEGYTNGLKHCDIQDSGAAFVAADGQGRLPELTLKVSTKFLEYDCLAQQCVVGAGPLPGAVPDSVQKANSVTTRLVFEGAAFEPEPTESAAPAAADADPDGVGGPSAPLWFATAGLLVLITFLAARRQSLRRIT</sequence>
<evidence type="ECO:0000256" key="6">
    <source>
        <dbReference type="SAM" id="Phobius"/>
    </source>
</evidence>
<evidence type="ECO:0000256" key="4">
    <source>
        <dbReference type="ARBA" id="ARBA00023125"/>
    </source>
</evidence>
<dbReference type="InterPro" id="IPR002186">
    <property type="entry name" value="Neocarzinostatin_fam"/>
</dbReference>
<keyword evidence="9" id="KW-1185">Reference proteome</keyword>
<dbReference type="Pfam" id="PF00960">
    <property type="entry name" value="Neocarzinostat"/>
    <property type="match status" value="1"/>
</dbReference>
<dbReference type="EMBL" id="BAAAHH010000040">
    <property type="protein sequence ID" value="GAA0965812.1"/>
    <property type="molecule type" value="Genomic_DNA"/>
</dbReference>
<evidence type="ECO:0000256" key="7">
    <source>
        <dbReference type="SAM" id="SignalP"/>
    </source>
</evidence>
<comment type="caution">
    <text evidence="8">The sequence shown here is derived from an EMBL/GenBank/DDBJ whole genome shotgun (WGS) entry which is preliminary data.</text>
</comment>
<evidence type="ECO:0000256" key="3">
    <source>
        <dbReference type="ARBA" id="ARBA00023022"/>
    </source>
</evidence>
<proteinExistence type="inferred from homology"/>
<evidence type="ECO:0000256" key="1">
    <source>
        <dbReference type="ARBA" id="ARBA00010648"/>
    </source>
</evidence>
<keyword evidence="3" id="KW-0044">Antibiotic</keyword>
<dbReference type="RefSeq" id="WP_344245705.1">
    <property type="nucleotide sequence ID" value="NZ_BAAAHH010000040.1"/>
</dbReference>
<evidence type="ECO:0008006" key="10">
    <source>
        <dbReference type="Google" id="ProtNLM"/>
    </source>
</evidence>
<dbReference type="InterPro" id="IPR027273">
    <property type="entry name" value="Neocarzinostatin-like"/>
</dbReference>
<keyword evidence="4" id="KW-0238">DNA-binding</keyword>
<protein>
    <recommendedName>
        <fullName evidence="10">Neocarzinostatin family protein</fullName>
    </recommendedName>
</protein>
<gene>
    <name evidence="8" type="ORF">GCM10009550_66770</name>
</gene>
<evidence type="ECO:0000313" key="8">
    <source>
        <dbReference type="EMBL" id="GAA0965812.1"/>
    </source>
</evidence>
<dbReference type="Gene3D" id="2.60.40.230">
    <property type="entry name" value="Neocarzinostatin-like"/>
    <property type="match status" value="1"/>
</dbReference>
<keyword evidence="7" id="KW-0732">Signal</keyword>
<evidence type="ECO:0000256" key="5">
    <source>
        <dbReference type="ARBA" id="ARBA00023157"/>
    </source>
</evidence>
<organism evidence="8 9">
    <name type="scientific">Actinocorallia libanotica</name>
    <dbReference type="NCBI Taxonomy" id="46162"/>
    <lineage>
        <taxon>Bacteria</taxon>
        <taxon>Bacillati</taxon>
        <taxon>Actinomycetota</taxon>
        <taxon>Actinomycetes</taxon>
        <taxon>Streptosporangiales</taxon>
        <taxon>Thermomonosporaceae</taxon>
        <taxon>Actinocorallia</taxon>
    </lineage>
</organism>
<feature type="chain" id="PRO_5045791225" description="Neocarzinostatin family protein" evidence="7">
    <location>
        <begin position="27"/>
        <end position="199"/>
    </location>
</feature>
<evidence type="ECO:0000256" key="2">
    <source>
        <dbReference type="ARBA" id="ARBA00022529"/>
    </source>
</evidence>